<dbReference type="VEuPathDB" id="AmoebaDB:ACA1_030210"/>
<evidence type="ECO:0000313" key="2">
    <source>
        <dbReference type="Proteomes" id="UP000011083"/>
    </source>
</evidence>
<dbReference type="EMBL" id="KB007922">
    <property type="protein sequence ID" value="ELR20300.1"/>
    <property type="molecule type" value="Genomic_DNA"/>
</dbReference>
<proteinExistence type="predicted"/>
<evidence type="ECO:0000313" key="1">
    <source>
        <dbReference type="EMBL" id="ELR20300.1"/>
    </source>
</evidence>
<dbReference type="Proteomes" id="UP000011083">
    <property type="component" value="Unassembled WGS sequence"/>
</dbReference>
<dbReference type="RefSeq" id="XP_004342451.1">
    <property type="nucleotide sequence ID" value="XM_004342402.1"/>
</dbReference>
<reference evidence="1 2" key="1">
    <citation type="journal article" date="2013" name="Genome Biol.">
        <title>Genome of Acanthamoeba castellanii highlights extensive lateral gene transfer and early evolution of tyrosine kinase signaling.</title>
        <authorList>
            <person name="Clarke M."/>
            <person name="Lohan A.J."/>
            <person name="Liu B."/>
            <person name="Lagkouvardos I."/>
            <person name="Roy S."/>
            <person name="Zafar N."/>
            <person name="Bertelli C."/>
            <person name="Schilde C."/>
            <person name="Kianianmomeni A."/>
            <person name="Burglin T.R."/>
            <person name="Frech C."/>
            <person name="Turcotte B."/>
            <person name="Kopec K.O."/>
            <person name="Synnott J.M."/>
            <person name="Choo C."/>
            <person name="Paponov I."/>
            <person name="Finkler A."/>
            <person name="Soon Heng Tan C."/>
            <person name="Hutchins A.P."/>
            <person name="Weinmeier T."/>
            <person name="Rattei T."/>
            <person name="Chu J.S."/>
            <person name="Gimenez G."/>
            <person name="Irimia M."/>
            <person name="Rigden D.J."/>
            <person name="Fitzpatrick D.A."/>
            <person name="Lorenzo-Morales J."/>
            <person name="Bateman A."/>
            <person name="Chiu C.H."/>
            <person name="Tang P."/>
            <person name="Hegemann P."/>
            <person name="Fromm H."/>
            <person name="Raoult D."/>
            <person name="Greub G."/>
            <person name="Miranda-Saavedra D."/>
            <person name="Chen N."/>
            <person name="Nash P."/>
            <person name="Ginger M.L."/>
            <person name="Horn M."/>
            <person name="Schaap P."/>
            <person name="Caler L."/>
            <person name="Loftus B."/>
        </authorList>
    </citation>
    <scope>NUCLEOTIDE SEQUENCE [LARGE SCALE GENOMIC DNA]</scope>
    <source>
        <strain evidence="1 2">Neff</strain>
    </source>
</reference>
<accession>L8H541</accession>
<organism evidence="1 2">
    <name type="scientific">Acanthamoeba castellanii (strain ATCC 30010 / Neff)</name>
    <dbReference type="NCBI Taxonomy" id="1257118"/>
    <lineage>
        <taxon>Eukaryota</taxon>
        <taxon>Amoebozoa</taxon>
        <taxon>Discosea</taxon>
        <taxon>Longamoebia</taxon>
        <taxon>Centramoebida</taxon>
        <taxon>Acanthamoebidae</taxon>
        <taxon>Acanthamoeba</taxon>
    </lineage>
</organism>
<protein>
    <submittedName>
        <fullName evidence="1">Uncharacterized protein</fullName>
    </submittedName>
</protein>
<name>L8H541_ACACF</name>
<feature type="non-terminal residue" evidence="1">
    <location>
        <position position="1"/>
    </location>
</feature>
<keyword evidence="2" id="KW-1185">Reference proteome</keyword>
<dbReference type="KEGG" id="acan:ACA1_030210"/>
<sequence length="165" mass="18507">AADYTVTITGLQISPNCQNFDGDDSEEWAWTFSVAGQSVCLSRTTNNNLPWQAAVSQPIDFSTSKAQIRLNIDAWEKDAPGPPCVWEHGDEARQRMQDNVAFDLLSLNFGQQIFWTQKLIFVDRPNMSGDQGCSTVIEGQLLKRDTNYMATPSSRRLLPLLLTHI</sequence>
<dbReference type="AlphaFoldDB" id="L8H541"/>
<gene>
    <name evidence="1" type="ORF">ACA1_030210</name>
</gene>
<dbReference type="GeneID" id="14921149"/>